<comment type="caution">
    <text evidence="4">The sequence shown here is derived from an EMBL/GenBank/DDBJ whole genome shotgun (WGS) entry which is preliminary data.</text>
</comment>
<evidence type="ECO:0000256" key="2">
    <source>
        <dbReference type="SAM" id="Phobius"/>
    </source>
</evidence>
<feature type="transmembrane region" description="Helical" evidence="2">
    <location>
        <begin position="321"/>
        <end position="339"/>
    </location>
</feature>
<accession>A0A9X0WLS2</accession>
<evidence type="ECO:0000313" key="4">
    <source>
        <dbReference type="EMBL" id="MBK1646402.1"/>
    </source>
</evidence>
<dbReference type="RefSeq" id="WP_200389214.1">
    <property type="nucleotide sequence ID" value="NZ_NRSD01000024.1"/>
</dbReference>
<feature type="signal peptide" evidence="3">
    <location>
        <begin position="1"/>
        <end position="28"/>
    </location>
</feature>
<organism evidence="4 5">
    <name type="scientific">Thiocapsa imhoffii</name>
    <dbReference type="NCBI Taxonomy" id="382777"/>
    <lineage>
        <taxon>Bacteria</taxon>
        <taxon>Pseudomonadati</taxon>
        <taxon>Pseudomonadota</taxon>
        <taxon>Gammaproteobacteria</taxon>
        <taxon>Chromatiales</taxon>
        <taxon>Chromatiaceae</taxon>
        <taxon>Thiocapsa</taxon>
    </lineage>
</organism>
<keyword evidence="1" id="KW-0175">Coiled coil</keyword>
<dbReference type="EMBL" id="NRSD01000024">
    <property type="protein sequence ID" value="MBK1646402.1"/>
    <property type="molecule type" value="Genomic_DNA"/>
</dbReference>
<evidence type="ECO:0000256" key="1">
    <source>
        <dbReference type="SAM" id="Coils"/>
    </source>
</evidence>
<reference evidence="4 5" key="1">
    <citation type="journal article" date="2020" name="Microorganisms">
        <title>Osmotic Adaptation and Compatible Solute Biosynthesis of Phototrophic Bacteria as Revealed from Genome Analyses.</title>
        <authorList>
            <person name="Imhoff J.F."/>
            <person name="Rahn T."/>
            <person name="Kunzel S."/>
            <person name="Keller A."/>
            <person name="Neulinger S.C."/>
        </authorList>
    </citation>
    <scope>NUCLEOTIDE SEQUENCE [LARGE SCALE GENOMIC DNA]</scope>
    <source>
        <strain evidence="4 5">DSM 21303</strain>
    </source>
</reference>
<evidence type="ECO:0000256" key="3">
    <source>
        <dbReference type="SAM" id="SignalP"/>
    </source>
</evidence>
<evidence type="ECO:0008006" key="6">
    <source>
        <dbReference type="Google" id="ProtNLM"/>
    </source>
</evidence>
<protein>
    <recommendedName>
        <fullName evidence="6">Mechanosensitive ion channel</fullName>
    </recommendedName>
</protein>
<gene>
    <name evidence="4" type="ORF">CKO25_17470</name>
</gene>
<feature type="chain" id="PRO_5040718104" description="Mechanosensitive ion channel" evidence="3">
    <location>
        <begin position="29"/>
        <end position="575"/>
    </location>
</feature>
<feature type="coiled-coil region" evidence="1">
    <location>
        <begin position="151"/>
        <end position="185"/>
    </location>
</feature>
<sequence length="575" mass="64396">MPRLLPLPRHLAHCLLLLLIGSPLGTIAEDVPPTAPLLPPAPAPFAHPLETREYAALQSLEALDKALSSQERQVNEIQRRLIAAEDDVTRQALADDLRESREQLADQRLQFERFALEIDLRPFMGVTEQPFDWQEELSKLLKPILAELESATAESREIGNLRAELKQVRERKELAEQAVARLERLLGEAPSEALRLRLEERLEYWQRIARDSANNYTALDLQLQNRLEQRQSVLDETTAYARNFFQTRGMNLVLAVTAFSVVFFGVRAISSLVSRLLVSRATDQAAGARFSGRLTTLLLHVFSVLGGLIAMMLVFNMAGDWFMLGIIIIFLIGIGWASIKTLPSQIETVKLVLNIGTVREGERLEFNGVPYHVEVLGFSVRLVNPRLDGGVQELPVKALVGLHSRPHGAEEAWFPTYRGDWIELADGRIGQVVRQSPSAVHLGELGGADVVYPTAVFVGLCPRRLSERFRLVSRFAIDYQHQALAASEIPARMQERLVEKLPEVVASDRIQAIRVHLESVADASINYLIHVDLKGDAVPDSPRIKDAIQRLLMGVCHEHAWRLPATPIHLLRDSD</sequence>
<keyword evidence="2" id="KW-1133">Transmembrane helix</keyword>
<keyword evidence="3" id="KW-0732">Signal</keyword>
<keyword evidence="2" id="KW-0472">Membrane</keyword>
<dbReference type="Proteomes" id="UP001138802">
    <property type="component" value="Unassembled WGS sequence"/>
</dbReference>
<keyword evidence="2" id="KW-0812">Transmembrane</keyword>
<dbReference type="AlphaFoldDB" id="A0A9X0WLS2"/>
<feature type="transmembrane region" description="Helical" evidence="2">
    <location>
        <begin position="252"/>
        <end position="273"/>
    </location>
</feature>
<name>A0A9X0WLS2_9GAMM</name>
<evidence type="ECO:0000313" key="5">
    <source>
        <dbReference type="Proteomes" id="UP001138802"/>
    </source>
</evidence>
<feature type="coiled-coil region" evidence="1">
    <location>
        <begin position="60"/>
        <end position="110"/>
    </location>
</feature>
<feature type="transmembrane region" description="Helical" evidence="2">
    <location>
        <begin position="294"/>
        <end position="315"/>
    </location>
</feature>
<proteinExistence type="predicted"/>
<keyword evidence="5" id="KW-1185">Reference proteome</keyword>